<dbReference type="Pfam" id="PF10343">
    <property type="entry name" value="Q_salvage"/>
    <property type="match status" value="3"/>
</dbReference>
<comment type="function">
    <text evidence="6">Catalyzes the hydrolysis of queuosine 5'-phosphate, releasing the nucleobase queuine (q). Is required for salvage of queuine from exogenous queuosine (Q) that is imported and then converted to queuosine 5'-phosphate intracellularly.</text>
</comment>
<evidence type="ECO:0000256" key="5">
    <source>
        <dbReference type="ARBA" id="ARBA00048204"/>
    </source>
</evidence>
<evidence type="ECO:0000256" key="6">
    <source>
        <dbReference type="RuleBase" id="RU365002"/>
    </source>
</evidence>
<evidence type="ECO:0000313" key="8">
    <source>
        <dbReference type="Proteomes" id="UP001281761"/>
    </source>
</evidence>
<protein>
    <recommendedName>
        <fullName evidence="3 6">Queuosine 5'-phosphate N-glycosylase/hydrolase</fullName>
        <ecNumber evidence="6">3.2.2.-</ecNumber>
    </recommendedName>
    <alternativeName>
        <fullName evidence="4 6">Queuosine-nucleotide N-glycosylase/hydrolase</fullName>
    </alternativeName>
</protein>
<name>A0ABQ9YHJ8_9EUKA</name>
<comment type="caution">
    <text evidence="7">The sequence shown here is derived from an EMBL/GenBank/DDBJ whole genome shotgun (WGS) entry which is preliminary data.</text>
</comment>
<dbReference type="EC" id="3.2.2.-" evidence="6"/>
<dbReference type="InterPro" id="IPR019438">
    <property type="entry name" value="Q_salvage"/>
</dbReference>
<dbReference type="PANTHER" id="PTHR21314">
    <property type="entry name" value="QUEUOSINE 5'-PHOSPHATE N-GLYCOSYLASE_HYDROLASE-RELATED"/>
    <property type="match status" value="1"/>
</dbReference>
<keyword evidence="1 6" id="KW-0378">Hydrolase</keyword>
<accession>A0ABQ9YHJ8</accession>
<dbReference type="EMBL" id="JARBJD010000007">
    <property type="protein sequence ID" value="KAK2963203.1"/>
    <property type="molecule type" value="Genomic_DNA"/>
</dbReference>
<reference evidence="7 8" key="1">
    <citation type="journal article" date="2022" name="bioRxiv">
        <title>Genomics of Preaxostyla Flagellates Illuminates Evolutionary Transitions and the Path Towards Mitochondrial Loss.</title>
        <authorList>
            <person name="Novak L.V.F."/>
            <person name="Treitli S.C."/>
            <person name="Pyrih J."/>
            <person name="Halakuc P."/>
            <person name="Pipaliya S.V."/>
            <person name="Vacek V."/>
            <person name="Brzon O."/>
            <person name="Soukal P."/>
            <person name="Eme L."/>
            <person name="Dacks J.B."/>
            <person name="Karnkowska A."/>
            <person name="Elias M."/>
            <person name="Hampl V."/>
        </authorList>
    </citation>
    <scope>NUCLEOTIDE SEQUENCE [LARGE SCALE GENOMIC DNA]</scope>
    <source>
        <strain evidence="7">NAU3</strain>
        <tissue evidence="7">Gut</tissue>
    </source>
</reference>
<evidence type="ECO:0000256" key="1">
    <source>
        <dbReference type="ARBA" id="ARBA00022801"/>
    </source>
</evidence>
<gene>
    <name evidence="7" type="ORF">BLNAU_1736</name>
</gene>
<evidence type="ECO:0000313" key="7">
    <source>
        <dbReference type="EMBL" id="KAK2963203.1"/>
    </source>
</evidence>
<keyword evidence="8" id="KW-1185">Reference proteome</keyword>
<dbReference type="Proteomes" id="UP001281761">
    <property type="component" value="Unassembled WGS sequence"/>
</dbReference>
<evidence type="ECO:0000256" key="2">
    <source>
        <dbReference type="ARBA" id="ARBA00035119"/>
    </source>
</evidence>
<organism evidence="7 8">
    <name type="scientific">Blattamonas nauphoetae</name>
    <dbReference type="NCBI Taxonomy" id="2049346"/>
    <lineage>
        <taxon>Eukaryota</taxon>
        <taxon>Metamonada</taxon>
        <taxon>Preaxostyla</taxon>
        <taxon>Oxymonadida</taxon>
        <taxon>Blattamonas</taxon>
    </lineage>
</organism>
<evidence type="ECO:0000256" key="3">
    <source>
        <dbReference type="ARBA" id="ARBA00035306"/>
    </source>
</evidence>
<proteinExistence type="inferred from homology"/>
<evidence type="ECO:0000256" key="4">
    <source>
        <dbReference type="ARBA" id="ARBA00035393"/>
    </source>
</evidence>
<comment type="similarity">
    <text evidence="2 6">Belongs to the QNG1 protein family.</text>
</comment>
<dbReference type="PANTHER" id="PTHR21314:SF0">
    <property type="entry name" value="QUEUOSINE 5'-PHOSPHATE N-GLYCOSYLASE_HYDROLASE"/>
    <property type="match status" value="1"/>
</dbReference>
<comment type="catalytic activity">
    <reaction evidence="5 6">
        <text>queuosine 5'-phosphate + H2O = queuine + D-ribose 5-phosphate</text>
        <dbReference type="Rhea" id="RHEA:75387"/>
        <dbReference type="ChEBI" id="CHEBI:15377"/>
        <dbReference type="ChEBI" id="CHEBI:17433"/>
        <dbReference type="ChEBI" id="CHEBI:78346"/>
        <dbReference type="ChEBI" id="CHEBI:194371"/>
    </reaction>
    <physiologicalReaction direction="left-to-right" evidence="5 6">
        <dbReference type="Rhea" id="RHEA:75388"/>
    </physiologicalReaction>
</comment>
<sequence length="398" mass="45502">MINPVHTSSAFISAHSKHVTVSRDGCLEFVNWYIEENKKQTDKLPKEPISDFIPTPAKFGDERTAEWTFFLDVLNFSFFWDDGSSYIVEYPNGSGTRFLGYWGHIAAMQRALDENIPFLSAKWMSECTVDDLRKFYRESDDHPENVCPLVETRVQVLNEAGKVLLTEFEGSVTKMILSCNRSAVALSMLLSDRFSSFRDIGYYPRPLDNQPSSHSPTKKFGESPIIPTEWNSPVSSADAERVFFHKRAQIFPADLWNTFKNTRLGEFTDIDAISMFADYRVPQVLAHFRCIQYSPFLDALLRGQVDYACGKTKERGIEDISKAPELVSGCLLEEEIRACSIEALRLVVELLNEKVETSSAGIMKKMNQVEMDFYLWGWGKFNINTMTIPAHKTRTTFY</sequence>